<protein>
    <submittedName>
        <fullName evidence="1">Uncharacterized protein</fullName>
    </submittedName>
</protein>
<keyword evidence="2" id="KW-1185">Reference proteome</keyword>
<organism evidence="1 2">
    <name type="scientific">Entomophthora muscae</name>
    <dbReference type="NCBI Taxonomy" id="34485"/>
    <lineage>
        <taxon>Eukaryota</taxon>
        <taxon>Fungi</taxon>
        <taxon>Fungi incertae sedis</taxon>
        <taxon>Zoopagomycota</taxon>
        <taxon>Entomophthoromycotina</taxon>
        <taxon>Entomophthoromycetes</taxon>
        <taxon>Entomophthorales</taxon>
        <taxon>Entomophthoraceae</taxon>
        <taxon>Entomophthora</taxon>
    </lineage>
</organism>
<evidence type="ECO:0000313" key="2">
    <source>
        <dbReference type="Proteomes" id="UP001165960"/>
    </source>
</evidence>
<accession>A0ACC2US16</accession>
<gene>
    <name evidence="1" type="ORF">DSO57_1009971</name>
</gene>
<comment type="caution">
    <text evidence="1">The sequence shown here is derived from an EMBL/GenBank/DDBJ whole genome shotgun (WGS) entry which is preliminary data.</text>
</comment>
<sequence length="166" mass="19136">MVHQHLKKTTNFLRTSLPNYVKEHFQSYEEGLAPWCSSVEASLTAQDAGMEKFLEQLKQFREHVNQQLTILEQFISTSLSAAQVSYIIMQDHWFASLKELQSYVDTQCKLLPKVPPTHPTNKTDSGLKEVWDCIQELKVTTRQQAAQEAKRLLCLLLSLRLPYSLI</sequence>
<proteinExistence type="predicted"/>
<evidence type="ECO:0000313" key="1">
    <source>
        <dbReference type="EMBL" id="KAJ9089707.1"/>
    </source>
</evidence>
<name>A0ACC2US16_9FUNG</name>
<reference evidence="1" key="1">
    <citation type="submission" date="2022-04" db="EMBL/GenBank/DDBJ databases">
        <title>Genome of the entomopathogenic fungus Entomophthora muscae.</title>
        <authorList>
            <person name="Elya C."/>
            <person name="Lovett B.R."/>
            <person name="Lee E."/>
            <person name="Macias A.M."/>
            <person name="Hajek A.E."/>
            <person name="De Bivort B.L."/>
            <person name="Kasson M.T."/>
            <person name="De Fine Licht H.H."/>
            <person name="Stajich J.E."/>
        </authorList>
    </citation>
    <scope>NUCLEOTIDE SEQUENCE</scope>
    <source>
        <strain evidence="1">Berkeley</strain>
    </source>
</reference>
<dbReference type="EMBL" id="QTSX02000032">
    <property type="protein sequence ID" value="KAJ9089707.1"/>
    <property type="molecule type" value="Genomic_DNA"/>
</dbReference>
<dbReference type="Proteomes" id="UP001165960">
    <property type="component" value="Unassembled WGS sequence"/>
</dbReference>